<organism evidence="2 3">
    <name type="scientific">Rhodocollybia butyracea</name>
    <dbReference type="NCBI Taxonomy" id="206335"/>
    <lineage>
        <taxon>Eukaryota</taxon>
        <taxon>Fungi</taxon>
        <taxon>Dikarya</taxon>
        <taxon>Basidiomycota</taxon>
        <taxon>Agaricomycotina</taxon>
        <taxon>Agaricomycetes</taxon>
        <taxon>Agaricomycetidae</taxon>
        <taxon>Agaricales</taxon>
        <taxon>Marasmiineae</taxon>
        <taxon>Omphalotaceae</taxon>
        <taxon>Rhodocollybia</taxon>
    </lineage>
</organism>
<protein>
    <submittedName>
        <fullName evidence="2">Uncharacterized protein</fullName>
    </submittedName>
</protein>
<keyword evidence="1" id="KW-0472">Membrane</keyword>
<reference evidence="2" key="1">
    <citation type="submission" date="2020-11" db="EMBL/GenBank/DDBJ databases">
        <authorList>
            <consortium name="DOE Joint Genome Institute"/>
            <person name="Ahrendt S."/>
            <person name="Riley R."/>
            <person name="Andreopoulos W."/>
            <person name="Labutti K."/>
            <person name="Pangilinan J."/>
            <person name="Ruiz-Duenas F.J."/>
            <person name="Barrasa J.M."/>
            <person name="Sanchez-Garcia M."/>
            <person name="Camarero S."/>
            <person name="Miyauchi S."/>
            <person name="Serrano A."/>
            <person name="Linde D."/>
            <person name="Babiker R."/>
            <person name="Drula E."/>
            <person name="Ayuso-Fernandez I."/>
            <person name="Pacheco R."/>
            <person name="Padilla G."/>
            <person name="Ferreira P."/>
            <person name="Barriuso J."/>
            <person name="Kellner H."/>
            <person name="Castanera R."/>
            <person name="Alfaro M."/>
            <person name="Ramirez L."/>
            <person name="Pisabarro A.G."/>
            <person name="Kuo A."/>
            <person name="Tritt A."/>
            <person name="Lipzen A."/>
            <person name="He G."/>
            <person name="Yan M."/>
            <person name="Ng V."/>
            <person name="Cullen D."/>
            <person name="Martin F."/>
            <person name="Rosso M.-N."/>
            <person name="Henrissat B."/>
            <person name="Hibbett D."/>
            <person name="Martinez A.T."/>
            <person name="Grigoriev I.V."/>
        </authorList>
    </citation>
    <scope>NUCLEOTIDE SEQUENCE</scope>
    <source>
        <strain evidence="2">AH 40177</strain>
    </source>
</reference>
<keyword evidence="3" id="KW-1185">Reference proteome</keyword>
<dbReference type="AlphaFoldDB" id="A0A9P5U810"/>
<feature type="transmembrane region" description="Helical" evidence="1">
    <location>
        <begin position="43"/>
        <end position="61"/>
    </location>
</feature>
<gene>
    <name evidence="2" type="ORF">BDP27DRAFT_1323727</name>
</gene>
<comment type="caution">
    <text evidence="2">The sequence shown here is derived from an EMBL/GenBank/DDBJ whole genome shotgun (WGS) entry which is preliminary data.</text>
</comment>
<dbReference type="Proteomes" id="UP000772434">
    <property type="component" value="Unassembled WGS sequence"/>
</dbReference>
<keyword evidence="1" id="KW-0812">Transmembrane</keyword>
<dbReference type="EMBL" id="JADNRY010000040">
    <property type="protein sequence ID" value="KAF9070470.1"/>
    <property type="molecule type" value="Genomic_DNA"/>
</dbReference>
<proteinExistence type="predicted"/>
<evidence type="ECO:0000256" key="1">
    <source>
        <dbReference type="SAM" id="Phobius"/>
    </source>
</evidence>
<feature type="transmembrane region" description="Helical" evidence="1">
    <location>
        <begin position="12"/>
        <end position="31"/>
    </location>
</feature>
<evidence type="ECO:0000313" key="2">
    <source>
        <dbReference type="EMBL" id="KAF9070470.1"/>
    </source>
</evidence>
<accession>A0A9P5U810</accession>
<keyword evidence="1" id="KW-1133">Transmembrane helix</keyword>
<sequence length="103" mass="11549">MAILRKLYRPPVRVSISSLSFSFVFTDWLLGITSVSTKFSFQAARTSIHALVAAISIFSLIKNSRAKRVRTRPRIQAISKLGQVCSLCRYIRVLPSSYRGLDG</sequence>
<evidence type="ECO:0000313" key="3">
    <source>
        <dbReference type="Proteomes" id="UP000772434"/>
    </source>
</evidence>
<name>A0A9P5U810_9AGAR</name>